<organism evidence="2 3">
    <name type="scientific">Alistipes onderdonkii</name>
    <dbReference type="NCBI Taxonomy" id="328813"/>
    <lineage>
        <taxon>Bacteria</taxon>
        <taxon>Pseudomonadati</taxon>
        <taxon>Bacteroidota</taxon>
        <taxon>Bacteroidia</taxon>
        <taxon>Bacteroidales</taxon>
        <taxon>Rikenellaceae</taxon>
        <taxon>Alistipes</taxon>
    </lineage>
</organism>
<dbReference type="GeneID" id="92758187"/>
<dbReference type="Pfam" id="PF14359">
    <property type="entry name" value="DUF4406"/>
    <property type="match status" value="1"/>
</dbReference>
<proteinExistence type="predicted"/>
<dbReference type="InterPro" id="IPR013159">
    <property type="entry name" value="DnaA_C"/>
</dbReference>
<dbReference type="InterPro" id="IPR025518">
    <property type="entry name" value="DUF4406"/>
</dbReference>
<accession>A0A5B3GS54</accession>
<sequence>MEKIYISGRISGLPIEEVAAKFDETETKLKAQGYEVINPLKNGIPATASWEAHVAMDVLLLMGCDAIYLLPDWGFSKGATLEKNLAELTGKTIIYEEVPAFQHIKQAIAEGMGVSFFDIIGESREQKHVFSRMIFAQLCREEGATVVRIAKEMKRNHATIIYYLRKYPDDYRYTPEFRAYANAVKAHLSKD</sequence>
<dbReference type="GO" id="GO:0006270">
    <property type="term" value="P:DNA replication initiation"/>
    <property type="evidence" value="ECO:0007669"/>
    <property type="project" value="InterPro"/>
</dbReference>
<reference evidence="2 3" key="1">
    <citation type="journal article" date="2019" name="Nat. Med.">
        <title>A library of human gut bacterial isolates paired with longitudinal multiomics data enables mechanistic microbiome research.</title>
        <authorList>
            <person name="Poyet M."/>
            <person name="Groussin M."/>
            <person name="Gibbons S.M."/>
            <person name="Avila-Pacheco J."/>
            <person name="Jiang X."/>
            <person name="Kearney S.M."/>
            <person name="Perrotta A.R."/>
            <person name="Berdy B."/>
            <person name="Zhao S."/>
            <person name="Lieberman T.D."/>
            <person name="Swanson P.K."/>
            <person name="Smith M."/>
            <person name="Roesemann S."/>
            <person name="Alexander J.E."/>
            <person name="Rich S.A."/>
            <person name="Livny J."/>
            <person name="Vlamakis H."/>
            <person name="Clish C."/>
            <person name="Bullock K."/>
            <person name="Deik A."/>
            <person name="Scott J."/>
            <person name="Pierce K.A."/>
            <person name="Xavier R.J."/>
            <person name="Alm E.J."/>
        </authorList>
    </citation>
    <scope>NUCLEOTIDE SEQUENCE [LARGE SCALE GENOMIC DNA]</scope>
    <source>
        <strain evidence="2 3">BIOML-A266</strain>
    </source>
</reference>
<feature type="domain" description="Chromosomal replication initiator DnaA C-terminal" evidence="1">
    <location>
        <begin position="100"/>
        <end position="167"/>
    </location>
</feature>
<dbReference type="GO" id="GO:0043565">
    <property type="term" value="F:sequence-specific DNA binding"/>
    <property type="evidence" value="ECO:0007669"/>
    <property type="project" value="InterPro"/>
</dbReference>
<dbReference type="Gene3D" id="1.10.1750.10">
    <property type="match status" value="1"/>
</dbReference>
<dbReference type="SUPFAM" id="SSF48295">
    <property type="entry name" value="TrpR-like"/>
    <property type="match status" value="1"/>
</dbReference>
<dbReference type="Pfam" id="PF08299">
    <property type="entry name" value="Bac_DnaA_C"/>
    <property type="match status" value="1"/>
</dbReference>
<comment type="caution">
    <text evidence="2">The sequence shown here is derived from an EMBL/GenBank/DDBJ whole genome shotgun (WGS) entry which is preliminary data.</text>
</comment>
<dbReference type="EMBL" id="VVXH01000016">
    <property type="protein sequence ID" value="KAA2376347.1"/>
    <property type="molecule type" value="Genomic_DNA"/>
</dbReference>
<dbReference type="Gene3D" id="3.40.50.10400">
    <property type="entry name" value="Hypothetical protein PA1492"/>
    <property type="match status" value="1"/>
</dbReference>
<evidence type="ECO:0000313" key="3">
    <source>
        <dbReference type="Proteomes" id="UP000322940"/>
    </source>
</evidence>
<dbReference type="Proteomes" id="UP000322940">
    <property type="component" value="Unassembled WGS sequence"/>
</dbReference>
<name>A0A5B3GS54_9BACT</name>
<dbReference type="SUPFAM" id="SSF52309">
    <property type="entry name" value="N-(deoxy)ribosyltransferase-like"/>
    <property type="match status" value="1"/>
</dbReference>
<protein>
    <submittedName>
        <fullName evidence="2">DUF4406 domain-containing protein</fullName>
    </submittedName>
</protein>
<dbReference type="InterPro" id="IPR010921">
    <property type="entry name" value="Trp_repressor/repl_initiator"/>
</dbReference>
<dbReference type="SMART" id="SM00760">
    <property type="entry name" value="Bac_DnaA_C"/>
    <property type="match status" value="1"/>
</dbReference>
<gene>
    <name evidence="2" type="ORF">F2Y10_13615</name>
</gene>
<dbReference type="GO" id="GO:0005524">
    <property type="term" value="F:ATP binding"/>
    <property type="evidence" value="ECO:0007669"/>
    <property type="project" value="InterPro"/>
</dbReference>
<dbReference type="RefSeq" id="WP_015545835.1">
    <property type="nucleotide sequence ID" value="NZ_RCXC01000019.1"/>
</dbReference>
<evidence type="ECO:0000259" key="1">
    <source>
        <dbReference type="SMART" id="SM00760"/>
    </source>
</evidence>
<dbReference type="AlphaFoldDB" id="A0A5B3GS54"/>
<dbReference type="GO" id="GO:0006275">
    <property type="term" value="P:regulation of DNA replication"/>
    <property type="evidence" value="ECO:0007669"/>
    <property type="project" value="InterPro"/>
</dbReference>
<evidence type="ECO:0000313" key="2">
    <source>
        <dbReference type="EMBL" id="KAA2376347.1"/>
    </source>
</evidence>